<evidence type="ECO:0000313" key="1">
    <source>
        <dbReference type="EMBL" id="KAL0156594.1"/>
    </source>
</evidence>
<dbReference type="AlphaFoldDB" id="A0ABD0N562"/>
<dbReference type="InterPro" id="IPR001193">
    <property type="entry name" value="MBTPS2"/>
</dbReference>
<sequence>GPRGLFLGDLIMQLEDCAVRGVQDWHNCVQHLSHNPQTGYCVHTAKLQLSWTQGR</sequence>
<evidence type="ECO:0000313" key="2">
    <source>
        <dbReference type="Proteomes" id="UP001529510"/>
    </source>
</evidence>
<proteinExistence type="predicted"/>
<dbReference type="EMBL" id="JAMKFB020000024">
    <property type="protein sequence ID" value="KAL0156594.1"/>
    <property type="molecule type" value="Genomic_DNA"/>
</dbReference>
<comment type="caution">
    <text evidence="1">The sequence shown here is derived from an EMBL/GenBank/DDBJ whole genome shotgun (WGS) entry which is preliminary data.</text>
</comment>
<protein>
    <recommendedName>
        <fullName evidence="3">PDZ domain-containing protein</fullName>
    </recommendedName>
</protein>
<dbReference type="Proteomes" id="UP001529510">
    <property type="component" value="Unassembled WGS sequence"/>
</dbReference>
<name>A0ABD0N562_CIRMR</name>
<keyword evidence="2" id="KW-1185">Reference proteome</keyword>
<reference evidence="1 2" key="1">
    <citation type="submission" date="2024-05" db="EMBL/GenBank/DDBJ databases">
        <title>Genome sequencing and assembly of Indian major carp, Cirrhinus mrigala (Hamilton, 1822).</title>
        <authorList>
            <person name="Mohindra V."/>
            <person name="Chowdhury L.M."/>
            <person name="Lal K."/>
            <person name="Jena J.K."/>
        </authorList>
    </citation>
    <scope>NUCLEOTIDE SEQUENCE [LARGE SCALE GENOMIC DNA]</scope>
    <source>
        <strain evidence="1">CM1030</strain>
        <tissue evidence="1">Blood</tissue>
    </source>
</reference>
<dbReference type="PANTHER" id="PTHR13325:SF3">
    <property type="entry name" value="MEMBRANE-BOUND TRANSCRIPTION FACTOR SITE-2 PROTEASE"/>
    <property type="match status" value="1"/>
</dbReference>
<dbReference type="PANTHER" id="PTHR13325">
    <property type="entry name" value="PROTEASE M50 MEMBRANE-BOUND TRANSCRIPTION FACTOR SITE 2 PROTEASE"/>
    <property type="match status" value="1"/>
</dbReference>
<organism evidence="1 2">
    <name type="scientific">Cirrhinus mrigala</name>
    <name type="common">Mrigala</name>
    <dbReference type="NCBI Taxonomy" id="683832"/>
    <lineage>
        <taxon>Eukaryota</taxon>
        <taxon>Metazoa</taxon>
        <taxon>Chordata</taxon>
        <taxon>Craniata</taxon>
        <taxon>Vertebrata</taxon>
        <taxon>Euteleostomi</taxon>
        <taxon>Actinopterygii</taxon>
        <taxon>Neopterygii</taxon>
        <taxon>Teleostei</taxon>
        <taxon>Ostariophysi</taxon>
        <taxon>Cypriniformes</taxon>
        <taxon>Cyprinidae</taxon>
        <taxon>Labeoninae</taxon>
        <taxon>Labeonini</taxon>
        <taxon>Cirrhinus</taxon>
    </lineage>
</organism>
<evidence type="ECO:0008006" key="3">
    <source>
        <dbReference type="Google" id="ProtNLM"/>
    </source>
</evidence>
<gene>
    <name evidence="1" type="ORF">M9458_047840</name>
</gene>
<feature type="non-terminal residue" evidence="1">
    <location>
        <position position="1"/>
    </location>
</feature>
<accession>A0ABD0N562</accession>
<feature type="non-terminal residue" evidence="1">
    <location>
        <position position="55"/>
    </location>
</feature>